<dbReference type="PATRIC" id="fig|1439726.3.peg.3520"/>
<dbReference type="Gene3D" id="1.20.1330.10">
    <property type="entry name" value="f41 fragment of flagellin, N-terminal domain"/>
    <property type="match status" value="1"/>
</dbReference>
<dbReference type="EMBL" id="MCRJ01000096">
    <property type="protein sequence ID" value="ODN69329.1"/>
    <property type="molecule type" value="Genomic_DNA"/>
</dbReference>
<dbReference type="PANTHER" id="PTHR42792:SF2">
    <property type="entry name" value="FLAGELLIN"/>
    <property type="match status" value="1"/>
</dbReference>
<dbReference type="Proteomes" id="UP000094622">
    <property type="component" value="Unassembled WGS sequence"/>
</dbReference>
<dbReference type="PANTHER" id="PTHR42792">
    <property type="entry name" value="FLAGELLIN"/>
    <property type="match status" value="1"/>
</dbReference>
<evidence type="ECO:0000256" key="3">
    <source>
        <dbReference type="ARBA" id="ARBA00005709"/>
    </source>
</evidence>
<comment type="caution">
    <text evidence="6">The sequence shown here is derived from an EMBL/GenBank/DDBJ whole genome shotgun (WGS) entry which is preliminary data.</text>
</comment>
<keyword evidence="7" id="KW-1185">Reference proteome</keyword>
<evidence type="ECO:0000256" key="1">
    <source>
        <dbReference type="ARBA" id="ARBA00004365"/>
    </source>
</evidence>
<evidence type="ECO:0000313" key="7">
    <source>
        <dbReference type="Proteomes" id="UP000094622"/>
    </source>
</evidence>
<reference evidence="6 7" key="1">
    <citation type="submission" date="2016-07" db="EMBL/GenBank/DDBJ databases">
        <title>Draft Genome Sequence of Methylobrevis pamukkalensis PK2.</title>
        <authorList>
            <person name="Vasilenko O.V."/>
            <person name="Doronina N.V."/>
            <person name="Shmareva M.N."/>
            <person name="Tarlachkov S.V."/>
            <person name="Mustakhimov I."/>
            <person name="Trotsenko Y.A."/>
        </authorList>
    </citation>
    <scope>NUCLEOTIDE SEQUENCE [LARGE SCALE GENOMIC DNA]</scope>
    <source>
        <strain evidence="6 7">PK2</strain>
    </source>
</reference>
<dbReference type="InterPro" id="IPR001492">
    <property type="entry name" value="Flagellin"/>
</dbReference>
<dbReference type="InterPro" id="IPR001029">
    <property type="entry name" value="Flagellin_N"/>
</dbReference>
<keyword evidence="4" id="KW-0975">Bacterial flagellum</keyword>
<protein>
    <submittedName>
        <fullName evidence="6">Flagellin</fullName>
    </submittedName>
</protein>
<dbReference type="GO" id="GO:0009288">
    <property type="term" value="C:bacterial-type flagellum"/>
    <property type="evidence" value="ECO:0007669"/>
    <property type="project" value="UniProtKB-SubCell"/>
</dbReference>
<dbReference type="AlphaFoldDB" id="A0A1E3GZ23"/>
<proteinExistence type="inferred from homology"/>
<dbReference type="Pfam" id="PF00669">
    <property type="entry name" value="Flagellin_N"/>
    <property type="match status" value="1"/>
</dbReference>
<comment type="similarity">
    <text evidence="3">Belongs to the bacterial flagellin family.</text>
</comment>
<evidence type="ECO:0000259" key="5">
    <source>
        <dbReference type="Pfam" id="PF00669"/>
    </source>
</evidence>
<feature type="domain" description="Flagellin N-terminal" evidence="5">
    <location>
        <begin position="22"/>
        <end position="147"/>
    </location>
</feature>
<dbReference type="SUPFAM" id="SSF64518">
    <property type="entry name" value="Phase 1 flagellin"/>
    <property type="match status" value="1"/>
</dbReference>
<evidence type="ECO:0000256" key="2">
    <source>
        <dbReference type="ARBA" id="ARBA00004613"/>
    </source>
</evidence>
<organism evidence="6 7">
    <name type="scientific">Methylobrevis pamukkalensis</name>
    <dbReference type="NCBI Taxonomy" id="1439726"/>
    <lineage>
        <taxon>Bacteria</taxon>
        <taxon>Pseudomonadati</taxon>
        <taxon>Pseudomonadota</taxon>
        <taxon>Alphaproteobacteria</taxon>
        <taxon>Hyphomicrobiales</taxon>
        <taxon>Pleomorphomonadaceae</taxon>
        <taxon>Methylobrevis</taxon>
    </lineage>
</organism>
<keyword evidence="6" id="KW-0966">Cell projection</keyword>
<evidence type="ECO:0000313" key="6">
    <source>
        <dbReference type="EMBL" id="ODN69329.1"/>
    </source>
</evidence>
<accession>A0A1E3GZ23</accession>
<sequence>MHSQDRGQYMSDITLSAGVRQNLLTLQQTADLMSTVQNRLSTGNKVNSALDNPNSFFTASGLNARAGDLNGLLDDMGQSIQTIKAADQGITSITKLVQSAKAKATQAASTSSQYERKQFASQYNEILTQISDLAKDSGYNGKNLLAGDGNDLTVSFNEDNTSKLKISAVDYTDVETGLGLSELDLGSKGATSFNLSGVSETLTIEGADGGPLVSSETLVSAGSGYVAGDVLTFEDASGNAVATLTITSTTTVQDLVDTIDDVAGVNASFDEARAS</sequence>
<dbReference type="GO" id="GO:0005576">
    <property type="term" value="C:extracellular region"/>
    <property type="evidence" value="ECO:0007669"/>
    <property type="project" value="UniProtKB-SubCell"/>
</dbReference>
<keyword evidence="6" id="KW-0282">Flagellum</keyword>
<comment type="subcellular location">
    <subcellularLocation>
        <location evidence="1">Bacterial flagellum</location>
    </subcellularLocation>
    <subcellularLocation>
        <location evidence="2">Secreted</location>
    </subcellularLocation>
</comment>
<dbReference type="GO" id="GO:0005198">
    <property type="term" value="F:structural molecule activity"/>
    <property type="evidence" value="ECO:0007669"/>
    <property type="project" value="InterPro"/>
</dbReference>
<gene>
    <name evidence="6" type="ORF">A6302_03349</name>
</gene>
<keyword evidence="6" id="KW-0969">Cilium</keyword>
<name>A0A1E3GZ23_9HYPH</name>
<evidence type="ECO:0000256" key="4">
    <source>
        <dbReference type="ARBA" id="ARBA00023143"/>
    </source>
</evidence>